<dbReference type="GO" id="GO:0003700">
    <property type="term" value="F:DNA-binding transcription factor activity"/>
    <property type="evidence" value="ECO:0007669"/>
    <property type="project" value="InterPro"/>
</dbReference>
<accession>A0A3G9J502</accession>
<dbReference type="Gene3D" id="2.60.120.10">
    <property type="entry name" value="Jelly Rolls"/>
    <property type="match status" value="1"/>
</dbReference>
<dbReference type="SMART" id="SM00342">
    <property type="entry name" value="HTH_ARAC"/>
    <property type="match status" value="1"/>
</dbReference>
<evidence type="ECO:0000313" key="4">
    <source>
        <dbReference type="EMBL" id="BBH18758.1"/>
    </source>
</evidence>
<dbReference type="PANTHER" id="PTHR43280:SF2">
    <property type="entry name" value="HTH-TYPE TRANSCRIPTIONAL REGULATOR EXSA"/>
    <property type="match status" value="1"/>
</dbReference>
<dbReference type="Pfam" id="PF12833">
    <property type="entry name" value="HTH_18"/>
    <property type="match status" value="1"/>
</dbReference>
<keyword evidence="3" id="KW-0804">Transcription</keyword>
<dbReference type="InterPro" id="IPR014710">
    <property type="entry name" value="RmlC-like_jellyroll"/>
</dbReference>
<dbReference type="InterPro" id="IPR009057">
    <property type="entry name" value="Homeodomain-like_sf"/>
</dbReference>
<organism evidence="4 5">
    <name type="scientific">Paenibacillus baekrokdamisoli</name>
    <dbReference type="NCBI Taxonomy" id="1712516"/>
    <lineage>
        <taxon>Bacteria</taxon>
        <taxon>Bacillati</taxon>
        <taxon>Bacillota</taxon>
        <taxon>Bacilli</taxon>
        <taxon>Bacillales</taxon>
        <taxon>Paenibacillaceae</taxon>
        <taxon>Paenibacillus</taxon>
    </lineage>
</organism>
<protein>
    <submittedName>
        <fullName evidence="4">AraC family transcriptional regulator</fullName>
    </submittedName>
</protein>
<dbReference type="PRINTS" id="PR00032">
    <property type="entry name" value="HTHARAC"/>
</dbReference>
<dbReference type="AlphaFoldDB" id="A0A3G9J502"/>
<dbReference type="SUPFAM" id="SSF51215">
    <property type="entry name" value="Regulatory protein AraC"/>
    <property type="match status" value="1"/>
</dbReference>
<reference evidence="4 5" key="1">
    <citation type="submission" date="2018-11" db="EMBL/GenBank/DDBJ databases">
        <title>Complete genome sequence of Paenibacillus baekrokdamisoli strain KCTC 33723.</title>
        <authorList>
            <person name="Kang S.W."/>
            <person name="Lee K.C."/>
            <person name="Kim K.K."/>
            <person name="Kim J.S."/>
            <person name="Kim D.S."/>
            <person name="Ko S.H."/>
            <person name="Yang S.H."/>
            <person name="Lee J.S."/>
        </authorList>
    </citation>
    <scope>NUCLEOTIDE SEQUENCE [LARGE SCALE GENOMIC DNA]</scope>
    <source>
        <strain evidence="4 5">KCTC 33723</strain>
    </source>
</reference>
<dbReference type="PANTHER" id="PTHR43280">
    <property type="entry name" value="ARAC-FAMILY TRANSCRIPTIONAL REGULATOR"/>
    <property type="match status" value="1"/>
</dbReference>
<keyword evidence="1" id="KW-0805">Transcription regulation</keyword>
<dbReference type="InterPro" id="IPR037923">
    <property type="entry name" value="HTH-like"/>
</dbReference>
<gene>
    <name evidence="4" type="ORF">Back11_01030</name>
</gene>
<keyword evidence="2" id="KW-0238">DNA-binding</keyword>
<dbReference type="InterPro" id="IPR020449">
    <property type="entry name" value="Tscrpt_reg_AraC-type_HTH"/>
</dbReference>
<evidence type="ECO:0000256" key="2">
    <source>
        <dbReference type="ARBA" id="ARBA00023125"/>
    </source>
</evidence>
<dbReference type="KEGG" id="pbk:Back11_01030"/>
<dbReference type="PROSITE" id="PS01124">
    <property type="entry name" value="HTH_ARAC_FAMILY_2"/>
    <property type="match status" value="1"/>
</dbReference>
<dbReference type="OrthoDB" id="249627at2"/>
<dbReference type="Proteomes" id="UP000275368">
    <property type="component" value="Chromosome"/>
</dbReference>
<dbReference type="EMBL" id="AP019308">
    <property type="protein sequence ID" value="BBH18758.1"/>
    <property type="molecule type" value="Genomic_DNA"/>
</dbReference>
<keyword evidence="5" id="KW-1185">Reference proteome</keyword>
<evidence type="ECO:0000313" key="5">
    <source>
        <dbReference type="Proteomes" id="UP000275368"/>
    </source>
</evidence>
<dbReference type="InterPro" id="IPR013096">
    <property type="entry name" value="Cupin_2"/>
</dbReference>
<evidence type="ECO:0000256" key="1">
    <source>
        <dbReference type="ARBA" id="ARBA00023015"/>
    </source>
</evidence>
<sequence>MNIEEVDLVPFIRSAGYAIRPPFLLGERNLLDYIIFYVQEGNFEIQVGGEWHLLKDGDLALLQPGDIHTIKGLTNTINPYVHLDFFYNPHRLNSFITLPGQVDMSTYQPLMQPRLGSFANFNLPVRLELSHPQKMRDLVLKMIDNWQLQTYIGKMEAHQLAHEWISNLIKHYMTPQTSLTHAKPFLNWITSYFAFHISEPISVEDMARRSGLSPSRFTVLFKQHFGITPHQYLLKLRLEHAQELLKAGQAIKLVSEYCGFTDVHHFSKTFKATFGLTPGQYRKIYNA</sequence>
<proteinExistence type="predicted"/>
<dbReference type="InterPro" id="IPR018060">
    <property type="entry name" value="HTH_AraC"/>
</dbReference>
<dbReference type="Gene3D" id="1.10.10.60">
    <property type="entry name" value="Homeodomain-like"/>
    <property type="match status" value="2"/>
</dbReference>
<dbReference type="RefSeq" id="WP_125653211.1">
    <property type="nucleotide sequence ID" value="NZ_AP019308.1"/>
</dbReference>
<dbReference type="SUPFAM" id="SSF46689">
    <property type="entry name" value="Homeodomain-like"/>
    <property type="match status" value="2"/>
</dbReference>
<name>A0A3G9J502_9BACL</name>
<evidence type="ECO:0000256" key="3">
    <source>
        <dbReference type="ARBA" id="ARBA00023163"/>
    </source>
</evidence>
<dbReference type="Pfam" id="PF07883">
    <property type="entry name" value="Cupin_2"/>
    <property type="match status" value="1"/>
</dbReference>
<dbReference type="GO" id="GO:0043565">
    <property type="term" value="F:sequence-specific DNA binding"/>
    <property type="evidence" value="ECO:0007669"/>
    <property type="project" value="InterPro"/>
</dbReference>